<gene>
    <name evidence="4" type="ORF">QYM36_008170</name>
</gene>
<evidence type="ECO:0000313" key="5">
    <source>
        <dbReference type="Proteomes" id="UP001187531"/>
    </source>
</evidence>
<dbReference type="PANTHER" id="PTHR10609">
    <property type="entry name" value="BIOTINIDASE-RELATED"/>
    <property type="match status" value="1"/>
</dbReference>
<dbReference type="Pfam" id="PF19018">
    <property type="entry name" value="Vanin_C"/>
    <property type="match status" value="1"/>
</dbReference>
<dbReference type="InterPro" id="IPR040154">
    <property type="entry name" value="Biotinidase/VNN"/>
</dbReference>
<feature type="non-terminal residue" evidence="4">
    <location>
        <position position="488"/>
    </location>
</feature>
<protein>
    <recommendedName>
        <fullName evidence="3">CN hydrolase domain-containing protein</fullName>
    </recommendedName>
</protein>
<comment type="similarity">
    <text evidence="1">Belongs to the carbon-nitrogen hydrolase superfamily. BTD/VNN family.</text>
</comment>
<dbReference type="InterPro" id="IPR043957">
    <property type="entry name" value="Vanin_C"/>
</dbReference>
<dbReference type="EMBL" id="JAVRJZ010000001">
    <property type="protein sequence ID" value="KAK2727596.1"/>
    <property type="molecule type" value="Genomic_DNA"/>
</dbReference>
<dbReference type="PANTHER" id="PTHR10609:SF14">
    <property type="entry name" value="BIOTINIDASE"/>
    <property type="match status" value="1"/>
</dbReference>
<dbReference type="PROSITE" id="PS50263">
    <property type="entry name" value="CN_HYDROLASE"/>
    <property type="match status" value="1"/>
</dbReference>
<keyword evidence="2" id="KW-0378">Hydrolase</keyword>
<evidence type="ECO:0000259" key="3">
    <source>
        <dbReference type="PROSITE" id="PS50263"/>
    </source>
</evidence>
<dbReference type="Proteomes" id="UP001187531">
    <property type="component" value="Unassembled WGS sequence"/>
</dbReference>
<comment type="caution">
    <text evidence="4">The sequence shown here is derived from an EMBL/GenBank/DDBJ whole genome shotgun (WGS) entry which is preliminary data.</text>
</comment>
<keyword evidence="5" id="KW-1185">Reference proteome</keyword>
<dbReference type="Gene3D" id="3.60.110.10">
    <property type="entry name" value="Carbon-nitrogen hydrolase"/>
    <property type="match status" value="1"/>
</dbReference>
<feature type="domain" description="CN hydrolase" evidence="3">
    <location>
        <begin position="37"/>
        <end position="316"/>
    </location>
</feature>
<evidence type="ECO:0000313" key="4">
    <source>
        <dbReference type="EMBL" id="KAK2727596.1"/>
    </source>
</evidence>
<evidence type="ECO:0000256" key="1">
    <source>
        <dbReference type="ARBA" id="ARBA00008225"/>
    </source>
</evidence>
<evidence type="ECO:0000256" key="2">
    <source>
        <dbReference type="ARBA" id="ARBA00022801"/>
    </source>
</evidence>
<reference evidence="4" key="1">
    <citation type="submission" date="2023-07" db="EMBL/GenBank/DDBJ databases">
        <title>Chromosome-level genome assembly of Artemia franciscana.</title>
        <authorList>
            <person name="Jo E."/>
        </authorList>
    </citation>
    <scope>NUCLEOTIDE SEQUENCE</scope>
    <source>
        <tissue evidence="4">Whole body</tissue>
    </source>
</reference>
<sequence length="488" mass="54972">NVTLLSPIFSNMSRRKFADIMVVIHVILMFLPSNMGYKAAVVEYAPVGIYGPNTAVEIIRLNLDQYEEIVNLISDQGMDVIVFPEYGITTLQVPSNRTRAKEFLQRIPNIDLNHVPCDSLPQETIDEVVYRLSCLAKRAASYLVANFGEIQSCTAQERGCPYDGSFHYNVNVVFNRDGKLIAKYRKTNLFGELAMDKPNEADYTVFTTDFGVSFGVAICFDMIYRTPLIELYEKFNITNFIISTAWVDELPFLTAPQIQSGLAQGLNATFLVSGYHQPSGGQLGSGIFQGMKDHQYTFSITSKTRIIIDEISEVILSRDKTSTKNMSFLQGEHYILSENLLYYNHTDIDQTSNITNICHNSTCCSVIYTLNPTKKTHYKLVAYNGVRYVGGGQYAIYIETCGVLACKDELISSCGQRDADTTTFESLELRGNFQLKYPLPSVIDGNLQLFEPNSYGFSNFDSFFTLKSNHALDELLTFSLYGFSYDLY</sequence>
<dbReference type="InterPro" id="IPR036526">
    <property type="entry name" value="C-N_Hydrolase_sf"/>
</dbReference>
<accession>A0AA88IIL4</accession>
<dbReference type="InterPro" id="IPR003010">
    <property type="entry name" value="C-N_Hydrolase"/>
</dbReference>
<dbReference type="Pfam" id="PF00795">
    <property type="entry name" value="CN_hydrolase"/>
    <property type="match status" value="1"/>
</dbReference>
<name>A0AA88IIL4_ARTSF</name>
<organism evidence="4 5">
    <name type="scientific">Artemia franciscana</name>
    <name type="common">Brine shrimp</name>
    <name type="synonym">Artemia sanfranciscana</name>
    <dbReference type="NCBI Taxonomy" id="6661"/>
    <lineage>
        <taxon>Eukaryota</taxon>
        <taxon>Metazoa</taxon>
        <taxon>Ecdysozoa</taxon>
        <taxon>Arthropoda</taxon>
        <taxon>Crustacea</taxon>
        <taxon>Branchiopoda</taxon>
        <taxon>Anostraca</taxon>
        <taxon>Artemiidae</taxon>
        <taxon>Artemia</taxon>
    </lineage>
</organism>
<dbReference type="SUPFAM" id="SSF56317">
    <property type="entry name" value="Carbon-nitrogen hydrolase"/>
    <property type="match status" value="1"/>
</dbReference>
<proteinExistence type="inferred from homology"/>
<dbReference type="GO" id="GO:0016787">
    <property type="term" value="F:hydrolase activity"/>
    <property type="evidence" value="ECO:0007669"/>
    <property type="project" value="UniProtKB-KW"/>
</dbReference>
<dbReference type="AlphaFoldDB" id="A0AA88IIL4"/>